<keyword evidence="3 6" id="KW-0812">Transmembrane</keyword>
<evidence type="ECO:0000256" key="5">
    <source>
        <dbReference type="ARBA" id="ARBA00023136"/>
    </source>
</evidence>
<feature type="transmembrane region" description="Helical" evidence="6">
    <location>
        <begin position="6"/>
        <end position="28"/>
    </location>
</feature>
<feature type="transmembrane region" description="Helical" evidence="6">
    <location>
        <begin position="116"/>
        <end position="137"/>
    </location>
</feature>
<dbReference type="STRING" id="317025.Tcr_0023"/>
<dbReference type="HOGENOM" id="CLU_079569_3_2_6"/>
<evidence type="ECO:0000256" key="6">
    <source>
        <dbReference type="SAM" id="Phobius"/>
    </source>
</evidence>
<dbReference type="PANTHER" id="PTHR30086">
    <property type="entry name" value="ARGININE EXPORTER PROTEIN ARGO"/>
    <property type="match status" value="1"/>
</dbReference>
<feature type="transmembrane region" description="Helical" evidence="6">
    <location>
        <begin position="40"/>
        <end position="64"/>
    </location>
</feature>
<evidence type="ECO:0000313" key="7">
    <source>
        <dbReference type="EMBL" id="ABB40620.1"/>
    </source>
</evidence>
<accession>Q31JQ3</accession>
<reference evidence="7" key="1">
    <citation type="submission" date="2006-07" db="EMBL/GenBank/DDBJ databases">
        <title>Complete sequence of Thiomicrospira crunogena XCL-2.</title>
        <authorList>
            <consortium name="US DOE Joint Genome Institute"/>
            <person name="Copeland A."/>
            <person name="Lucas S."/>
            <person name="Lapidus A."/>
            <person name="Barry K."/>
            <person name="Detter J.C."/>
            <person name="Glavina del Rio T."/>
            <person name="Hammon N."/>
            <person name="Israni S."/>
            <person name="Dalin E."/>
            <person name="Tice H."/>
            <person name="Pitluck S."/>
            <person name="Chain P."/>
            <person name="Malfatti S."/>
            <person name="Shin M."/>
            <person name="Vergez L."/>
            <person name="Schmutz J."/>
            <person name="Larimer F."/>
            <person name="Land M."/>
            <person name="Hauser L."/>
            <person name="Kyrpides N."/>
            <person name="Lykidis A."/>
            <person name="Scott K.M."/>
            <person name="Sievert S."/>
            <person name="Kerfeld C."/>
            <person name="Freyermuth S."/>
            <person name="Dobrinski K."/>
            <person name="Boller A."/>
            <person name="Fitzpatrick K."/>
            <person name="Thoma P."/>
            <person name="Moore J."/>
            <person name="Richardson P."/>
        </authorList>
    </citation>
    <scope>NUCLEOTIDE SEQUENCE</scope>
    <source>
        <strain evidence="7">XCL-2</strain>
    </source>
</reference>
<keyword evidence="2" id="KW-1003">Cell membrane</keyword>
<dbReference type="PIRSF" id="PIRSF006324">
    <property type="entry name" value="LeuE"/>
    <property type="match status" value="1"/>
</dbReference>
<feature type="transmembrane region" description="Helical" evidence="6">
    <location>
        <begin position="149"/>
        <end position="173"/>
    </location>
</feature>
<dbReference type="AlphaFoldDB" id="Q31JQ3"/>
<dbReference type="GO" id="GO:0005886">
    <property type="term" value="C:plasma membrane"/>
    <property type="evidence" value="ECO:0007669"/>
    <property type="project" value="UniProtKB-SubCell"/>
</dbReference>
<gene>
    <name evidence="7" type="ordered locus">Tcr_0023</name>
</gene>
<keyword evidence="5 6" id="KW-0472">Membrane</keyword>
<dbReference type="PANTHER" id="PTHR30086:SF20">
    <property type="entry name" value="ARGININE EXPORTER PROTEIN ARGO-RELATED"/>
    <property type="match status" value="1"/>
</dbReference>
<dbReference type="KEGG" id="tcx:Tcr_0023"/>
<dbReference type="InterPro" id="IPR001123">
    <property type="entry name" value="LeuE-type"/>
</dbReference>
<comment type="subcellular location">
    <subcellularLocation>
        <location evidence="1">Cell membrane</location>
        <topology evidence="1">Multi-pass membrane protein</topology>
    </subcellularLocation>
</comment>
<dbReference type="EMBL" id="CP000109">
    <property type="protein sequence ID" value="ABB40620.1"/>
    <property type="molecule type" value="Genomic_DNA"/>
</dbReference>
<dbReference type="Pfam" id="PF01810">
    <property type="entry name" value="LysE"/>
    <property type="match status" value="1"/>
</dbReference>
<feature type="transmembrane region" description="Helical" evidence="6">
    <location>
        <begin position="185"/>
        <end position="207"/>
    </location>
</feature>
<evidence type="ECO:0000256" key="2">
    <source>
        <dbReference type="ARBA" id="ARBA00022475"/>
    </source>
</evidence>
<organism evidence="7">
    <name type="scientific">Hydrogenovibrio crunogenus (strain DSM 25203 / XCL-2)</name>
    <name type="common">Thiomicrospira crunogena</name>
    <dbReference type="NCBI Taxonomy" id="317025"/>
    <lineage>
        <taxon>Bacteria</taxon>
        <taxon>Pseudomonadati</taxon>
        <taxon>Pseudomonadota</taxon>
        <taxon>Gammaproteobacteria</taxon>
        <taxon>Thiotrichales</taxon>
        <taxon>Piscirickettsiaceae</taxon>
        <taxon>Hydrogenovibrio</taxon>
    </lineage>
</organism>
<dbReference type="eggNOG" id="COG1280">
    <property type="taxonomic scope" value="Bacteria"/>
</dbReference>
<evidence type="ECO:0000256" key="3">
    <source>
        <dbReference type="ARBA" id="ARBA00022692"/>
    </source>
</evidence>
<proteinExistence type="predicted"/>
<evidence type="ECO:0000256" key="1">
    <source>
        <dbReference type="ARBA" id="ARBA00004651"/>
    </source>
</evidence>
<sequence length="209" mass="22763">MPLDTFISFTLVMFLLALSPGPDNLYVLMQSALYRPMAGIWVILGLCTGLIAHTLAAAFGITILFQTSEIAFTLLKLLGAGYLLFLAWKSYQAGALHLKNNAVSALSASQLYQRGVWMNLTNPKVFIFFLALLPQFIDTNASSVAQQMFMLGGIAILVTLIVFSGLAVLAGFAKNWIQSDKKQRVLHQIAAVVLVLIALKLLISLPYGL</sequence>
<protein>
    <submittedName>
        <fullName evidence="7">Resistance to homoserine/threonine (RhtB) family transporter</fullName>
    </submittedName>
</protein>
<dbReference type="GO" id="GO:0015171">
    <property type="term" value="F:amino acid transmembrane transporter activity"/>
    <property type="evidence" value="ECO:0007669"/>
    <property type="project" value="TreeGrafter"/>
</dbReference>
<keyword evidence="4 6" id="KW-1133">Transmembrane helix</keyword>
<feature type="transmembrane region" description="Helical" evidence="6">
    <location>
        <begin position="70"/>
        <end position="88"/>
    </location>
</feature>
<name>Q31JQ3_HYDCU</name>
<evidence type="ECO:0000256" key="4">
    <source>
        <dbReference type="ARBA" id="ARBA00022989"/>
    </source>
</evidence>